<protein>
    <recommendedName>
        <fullName evidence="3">Lipoprotein</fullName>
    </recommendedName>
</protein>
<organism evidence="1 2">
    <name type="scientific">Candidatus Wolfebacteria bacterium CG02_land_8_20_14_3_00_37_12</name>
    <dbReference type="NCBI Taxonomy" id="1975066"/>
    <lineage>
        <taxon>Bacteria</taxon>
        <taxon>Candidatus Wolfeibacteriota</taxon>
    </lineage>
</organism>
<sequence length="167" mass="18887">MKKIVMIAMVVFLFLGCVGPRFKSEAQYDKGEWSGGAYLDEVAKIKRDKAELAFDKEVGTMAIAKLKSQSADVGMKDGVAQGYKGIVQNLSKYRNIQISIRHQKGYEVKSYVLAPGGFAEDYLLPGDYCVVYVVNGVRQKKEGVFTSGPRLFDYFGKKYHWYAYYQE</sequence>
<accession>A0A2M7CQK2</accession>
<evidence type="ECO:0008006" key="3">
    <source>
        <dbReference type="Google" id="ProtNLM"/>
    </source>
</evidence>
<dbReference type="Proteomes" id="UP000230595">
    <property type="component" value="Unassembled WGS sequence"/>
</dbReference>
<reference evidence="2" key="1">
    <citation type="submission" date="2017-09" db="EMBL/GenBank/DDBJ databases">
        <title>Depth-based differentiation of microbial function through sediment-hosted aquifers and enrichment of novel symbionts in the deep terrestrial subsurface.</title>
        <authorList>
            <person name="Probst A.J."/>
            <person name="Ladd B."/>
            <person name="Jarett J.K."/>
            <person name="Geller-Mcgrath D.E."/>
            <person name="Sieber C.M.K."/>
            <person name="Emerson J.B."/>
            <person name="Anantharaman K."/>
            <person name="Thomas B.C."/>
            <person name="Malmstrom R."/>
            <person name="Stieglmeier M."/>
            <person name="Klingl A."/>
            <person name="Woyke T."/>
            <person name="Ryan C.M."/>
            <person name="Banfield J.F."/>
        </authorList>
    </citation>
    <scope>NUCLEOTIDE SEQUENCE [LARGE SCALE GENOMIC DNA]</scope>
</reference>
<comment type="caution">
    <text evidence="1">The sequence shown here is derived from an EMBL/GenBank/DDBJ whole genome shotgun (WGS) entry which is preliminary data.</text>
</comment>
<dbReference type="AlphaFoldDB" id="A0A2M7CQK2"/>
<dbReference type="EMBL" id="PEUH01000009">
    <property type="protein sequence ID" value="PIV31932.1"/>
    <property type="molecule type" value="Genomic_DNA"/>
</dbReference>
<proteinExistence type="predicted"/>
<evidence type="ECO:0000313" key="1">
    <source>
        <dbReference type="EMBL" id="PIV31932.1"/>
    </source>
</evidence>
<evidence type="ECO:0000313" key="2">
    <source>
        <dbReference type="Proteomes" id="UP000230595"/>
    </source>
</evidence>
<name>A0A2M7CQK2_9BACT</name>
<gene>
    <name evidence="1" type="ORF">COS33_00525</name>
</gene>
<dbReference type="PROSITE" id="PS51257">
    <property type="entry name" value="PROKAR_LIPOPROTEIN"/>
    <property type="match status" value="1"/>
</dbReference>